<dbReference type="GO" id="GO:0006355">
    <property type="term" value="P:regulation of DNA-templated transcription"/>
    <property type="evidence" value="ECO:0007669"/>
    <property type="project" value="InterPro"/>
</dbReference>
<dbReference type="InterPro" id="IPR011990">
    <property type="entry name" value="TPR-like_helical_dom_sf"/>
</dbReference>
<evidence type="ECO:0000313" key="7">
    <source>
        <dbReference type="EMBL" id="SDT78859.1"/>
    </source>
</evidence>
<dbReference type="InterPro" id="IPR016032">
    <property type="entry name" value="Sig_transdc_resp-reg_C-effctor"/>
</dbReference>
<feature type="DNA-binding region" description="OmpR/PhoB-type" evidence="5">
    <location>
        <begin position="1"/>
        <end position="93"/>
    </location>
</feature>
<evidence type="ECO:0000256" key="5">
    <source>
        <dbReference type="PROSITE-ProRule" id="PRU01091"/>
    </source>
</evidence>
<gene>
    <name evidence="7" type="ORF">SAMN04489716_8545</name>
</gene>
<dbReference type="SMART" id="SM00862">
    <property type="entry name" value="Trans_reg_C"/>
    <property type="match status" value="1"/>
</dbReference>
<keyword evidence="2" id="KW-0805">Transcription regulation</keyword>
<dbReference type="AlphaFoldDB" id="A0A1H2D8E1"/>
<organism evidence="7 8">
    <name type="scientific">Actinoplanes derwentensis</name>
    <dbReference type="NCBI Taxonomy" id="113562"/>
    <lineage>
        <taxon>Bacteria</taxon>
        <taxon>Bacillati</taxon>
        <taxon>Actinomycetota</taxon>
        <taxon>Actinomycetes</taxon>
        <taxon>Micromonosporales</taxon>
        <taxon>Micromonosporaceae</taxon>
        <taxon>Actinoplanes</taxon>
    </lineage>
</organism>
<evidence type="ECO:0000313" key="8">
    <source>
        <dbReference type="Proteomes" id="UP000198688"/>
    </source>
</evidence>
<dbReference type="SUPFAM" id="SSF46894">
    <property type="entry name" value="C-terminal effector domain of the bipartite response regulators"/>
    <property type="match status" value="1"/>
</dbReference>
<dbReference type="PROSITE" id="PS51755">
    <property type="entry name" value="OMPR_PHOB"/>
    <property type="match status" value="1"/>
</dbReference>
<dbReference type="Gene3D" id="1.25.40.10">
    <property type="entry name" value="Tetratricopeptide repeat domain"/>
    <property type="match status" value="1"/>
</dbReference>
<dbReference type="STRING" id="113562.SAMN04489716_8545"/>
<dbReference type="PANTHER" id="PTHR35807">
    <property type="entry name" value="TRANSCRIPTIONAL REGULATOR REDD-RELATED"/>
    <property type="match status" value="1"/>
</dbReference>
<proteinExistence type="inferred from homology"/>
<evidence type="ECO:0000256" key="2">
    <source>
        <dbReference type="ARBA" id="ARBA00023015"/>
    </source>
</evidence>
<evidence type="ECO:0000256" key="4">
    <source>
        <dbReference type="ARBA" id="ARBA00023163"/>
    </source>
</evidence>
<dbReference type="Pfam" id="PF00486">
    <property type="entry name" value="Trans_reg_C"/>
    <property type="match status" value="1"/>
</dbReference>
<dbReference type="Gene3D" id="1.10.10.10">
    <property type="entry name" value="Winged helix-like DNA-binding domain superfamily/Winged helix DNA-binding domain"/>
    <property type="match status" value="1"/>
</dbReference>
<evidence type="ECO:0000259" key="6">
    <source>
        <dbReference type="PROSITE" id="PS51755"/>
    </source>
</evidence>
<feature type="domain" description="OmpR/PhoB-type" evidence="6">
    <location>
        <begin position="1"/>
        <end position="93"/>
    </location>
</feature>
<dbReference type="CDD" id="cd15831">
    <property type="entry name" value="BTAD"/>
    <property type="match status" value="1"/>
</dbReference>
<dbReference type="Proteomes" id="UP000198688">
    <property type="component" value="Chromosome I"/>
</dbReference>
<dbReference type="GO" id="GO:0003677">
    <property type="term" value="F:DNA binding"/>
    <property type="evidence" value="ECO:0007669"/>
    <property type="project" value="UniProtKB-UniRule"/>
</dbReference>
<dbReference type="Pfam" id="PF03704">
    <property type="entry name" value="BTAD"/>
    <property type="match status" value="1"/>
</dbReference>
<dbReference type="SUPFAM" id="SSF48452">
    <property type="entry name" value="TPR-like"/>
    <property type="match status" value="1"/>
</dbReference>
<name>A0A1H2D8E1_9ACTN</name>
<protein>
    <submittedName>
        <fullName evidence="7">DNA-binding transcriptional activator of the SARP family</fullName>
    </submittedName>
</protein>
<comment type="similarity">
    <text evidence="1">Belongs to the AfsR/DnrI/RedD regulatory family.</text>
</comment>
<dbReference type="RefSeq" id="WP_172890724.1">
    <property type="nucleotide sequence ID" value="NZ_BOMJ01000090.1"/>
</dbReference>
<keyword evidence="8" id="KW-1185">Reference proteome</keyword>
<keyword evidence="3 5" id="KW-0238">DNA-binding</keyword>
<dbReference type="SMART" id="SM01043">
    <property type="entry name" value="BTAD"/>
    <property type="match status" value="1"/>
</dbReference>
<dbReference type="EMBL" id="LT629758">
    <property type="protein sequence ID" value="SDT78859.1"/>
    <property type="molecule type" value="Genomic_DNA"/>
</dbReference>
<dbReference type="PANTHER" id="PTHR35807:SF1">
    <property type="entry name" value="TRANSCRIPTIONAL REGULATOR REDD"/>
    <property type="match status" value="1"/>
</dbReference>
<keyword evidence="4" id="KW-0804">Transcription</keyword>
<dbReference type="InterPro" id="IPR005158">
    <property type="entry name" value="BTAD"/>
</dbReference>
<evidence type="ECO:0000256" key="1">
    <source>
        <dbReference type="ARBA" id="ARBA00005820"/>
    </source>
</evidence>
<evidence type="ECO:0000256" key="3">
    <source>
        <dbReference type="ARBA" id="ARBA00023125"/>
    </source>
</evidence>
<dbReference type="InterPro" id="IPR036388">
    <property type="entry name" value="WH-like_DNA-bd_sf"/>
</dbReference>
<dbReference type="InterPro" id="IPR001867">
    <property type="entry name" value="OmpR/PhoB-type_DNA-bd"/>
</dbReference>
<dbReference type="InterPro" id="IPR051677">
    <property type="entry name" value="AfsR-DnrI-RedD_regulator"/>
</dbReference>
<sequence>MLIDVFGGLRLGAGGADAGPSAPKQRQLLGLLVLRAGTTVTVETCVRELWDDLPPRSCATTLQTYVMHLRRVLARAGVPAVVETCRRGYRLLADPALTDLGVVRELARQGDEHAGAGHAARAARRWREALALWRGPVLADVRTGPVTTDIVEHLHQWGLLLVDRYLEAELRCGRHRQVVPAATALAGRHPLREPIHASLMAALHRSGRQADAVLVYQRLAGALRHELGVEPSAAVQRLHRAVRAGAGPWLEPPEEHASLVVRHRHVVSAPSPGAS</sequence>
<dbReference type="GO" id="GO:0000160">
    <property type="term" value="P:phosphorelay signal transduction system"/>
    <property type="evidence" value="ECO:0007669"/>
    <property type="project" value="InterPro"/>
</dbReference>
<reference evidence="7 8" key="1">
    <citation type="submission" date="2016-10" db="EMBL/GenBank/DDBJ databases">
        <authorList>
            <person name="de Groot N.N."/>
        </authorList>
    </citation>
    <scope>NUCLEOTIDE SEQUENCE [LARGE SCALE GENOMIC DNA]</scope>
    <source>
        <strain evidence="7 8">DSM 43941</strain>
    </source>
</reference>
<accession>A0A1H2D8E1</accession>